<dbReference type="RefSeq" id="WP_115837468.1">
    <property type="nucleotide sequence ID" value="NZ_CP025086.1"/>
</dbReference>
<reference evidence="1 2" key="1">
    <citation type="submission" date="2018-08" db="EMBL/GenBank/DDBJ databases">
        <title>Genomic Encyclopedia of Type Strains, Phase IV (KMG-IV): sequencing the most valuable type-strain genomes for metagenomic binning, comparative biology and taxonomic classification.</title>
        <authorList>
            <person name="Goeker M."/>
        </authorList>
    </citation>
    <scope>NUCLEOTIDE SEQUENCE [LARGE SCALE GENOMIC DNA]</scope>
    <source>
        <strain evidence="1 2">BW863</strain>
    </source>
</reference>
<accession>A0A3D9YNE3</accession>
<dbReference type="Proteomes" id="UP000256900">
    <property type="component" value="Unassembled WGS sequence"/>
</dbReference>
<sequence length="66" mass="7404">MDQRQNEIGSNDKIIDVLYSLEDARAVAAEIREMRLKTSIDIAIMEAKATAERFGLSIRNLSLTAH</sequence>
<protein>
    <submittedName>
        <fullName evidence="1">Uncharacterized protein</fullName>
    </submittedName>
</protein>
<evidence type="ECO:0000313" key="2">
    <source>
        <dbReference type="Proteomes" id="UP000256900"/>
    </source>
</evidence>
<gene>
    <name evidence="1" type="ORF">DES32_2945</name>
</gene>
<comment type="caution">
    <text evidence="1">The sequence shown here is derived from an EMBL/GenBank/DDBJ whole genome shotgun (WGS) entry which is preliminary data.</text>
</comment>
<evidence type="ECO:0000313" key="1">
    <source>
        <dbReference type="EMBL" id="REF84100.1"/>
    </source>
</evidence>
<keyword evidence="2" id="KW-1185">Reference proteome</keyword>
<dbReference type="EMBL" id="QUMO01000005">
    <property type="protein sequence ID" value="REF84100.1"/>
    <property type="molecule type" value="Genomic_DNA"/>
</dbReference>
<name>A0A3D9YNE3_9HYPH</name>
<proteinExistence type="predicted"/>
<organism evidence="1 2">
    <name type="scientific">Methylovirgula ligni</name>
    <dbReference type="NCBI Taxonomy" id="569860"/>
    <lineage>
        <taxon>Bacteria</taxon>
        <taxon>Pseudomonadati</taxon>
        <taxon>Pseudomonadota</taxon>
        <taxon>Alphaproteobacteria</taxon>
        <taxon>Hyphomicrobiales</taxon>
        <taxon>Beijerinckiaceae</taxon>
        <taxon>Methylovirgula</taxon>
    </lineage>
</organism>
<dbReference type="AlphaFoldDB" id="A0A3D9YNE3"/>